<evidence type="ECO:0000256" key="2">
    <source>
        <dbReference type="ARBA" id="ARBA00005581"/>
    </source>
</evidence>
<protein>
    <recommendedName>
        <fullName evidence="6">S-protein homolog</fullName>
    </recommendedName>
</protein>
<name>A0A2P6R566_ROSCH</name>
<dbReference type="GO" id="GO:0005576">
    <property type="term" value="C:extracellular region"/>
    <property type="evidence" value="ECO:0007669"/>
    <property type="project" value="UniProtKB-SubCell"/>
</dbReference>
<evidence type="ECO:0000256" key="5">
    <source>
        <dbReference type="ARBA" id="ARBA00022729"/>
    </source>
</evidence>
<comment type="caution">
    <text evidence="7">The sequence shown here is derived from an EMBL/GenBank/DDBJ whole genome shotgun (WGS) entry which is preliminary data.</text>
</comment>
<evidence type="ECO:0000256" key="3">
    <source>
        <dbReference type="ARBA" id="ARBA00022471"/>
    </source>
</evidence>
<feature type="chain" id="PRO_5025075452" description="S-protein homolog" evidence="6">
    <location>
        <begin position="23"/>
        <end position="141"/>
    </location>
</feature>
<feature type="signal peptide" evidence="6">
    <location>
        <begin position="1"/>
        <end position="22"/>
    </location>
</feature>
<dbReference type="EMBL" id="PDCK01000041">
    <property type="protein sequence ID" value="PRQ41577.1"/>
    <property type="molecule type" value="Genomic_DNA"/>
</dbReference>
<evidence type="ECO:0000313" key="8">
    <source>
        <dbReference type="Proteomes" id="UP000238479"/>
    </source>
</evidence>
<organism evidence="7 8">
    <name type="scientific">Rosa chinensis</name>
    <name type="common">China rose</name>
    <dbReference type="NCBI Taxonomy" id="74649"/>
    <lineage>
        <taxon>Eukaryota</taxon>
        <taxon>Viridiplantae</taxon>
        <taxon>Streptophyta</taxon>
        <taxon>Embryophyta</taxon>
        <taxon>Tracheophyta</taxon>
        <taxon>Spermatophyta</taxon>
        <taxon>Magnoliopsida</taxon>
        <taxon>eudicotyledons</taxon>
        <taxon>Gunneridae</taxon>
        <taxon>Pentapetalae</taxon>
        <taxon>rosids</taxon>
        <taxon>fabids</taxon>
        <taxon>Rosales</taxon>
        <taxon>Rosaceae</taxon>
        <taxon>Rosoideae</taxon>
        <taxon>Rosoideae incertae sedis</taxon>
        <taxon>Rosa</taxon>
    </lineage>
</organism>
<dbReference type="Pfam" id="PF05938">
    <property type="entry name" value="Self-incomp_S1"/>
    <property type="match status" value="1"/>
</dbReference>
<dbReference type="AlphaFoldDB" id="A0A2P6R566"/>
<reference evidence="7 8" key="1">
    <citation type="journal article" date="2018" name="Nat. Genet.">
        <title>The Rosa genome provides new insights in the design of modern roses.</title>
        <authorList>
            <person name="Bendahmane M."/>
        </authorList>
    </citation>
    <scope>NUCLEOTIDE SEQUENCE [LARGE SCALE GENOMIC DNA]</scope>
    <source>
        <strain evidence="8">cv. Old Blush</strain>
    </source>
</reference>
<comment type="subcellular location">
    <subcellularLocation>
        <location evidence="1 6">Secreted</location>
    </subcellularLocation>
</comment>
<dbReference type="OMA" id="CHFWWGF"/>
<evidence type="ECO:0000256" key="6">
    <source>
        <dbReference type="RuleBase" id="RU367044"/>
    </source>
</evidence>
<comment type="similarity">
    <text evidence="2 6">Belongs to the plant self-incompatibility (S1) protein family.</text>
</comment>
<proteinExistence type="inferred from homology"/>
<accession>A0A2P6R566</accession>
<sequence length="141" mass="16495">MKLGQIYCVVLLIALAFGSSNASINFPGTKKFVRIVNNLSKGERLNFHCQSKDNDIGVRSLAVNEQYEFSFRINIWRTTLFFCRLWYSDKHAEFVAFKVSYDFYQDCGNQDHCIWTAKEDGVYLKDELEIFWVKNSIYVCT</sequence>
<dbReference type="GO" id="GO:0060320">
    <property type="term" value="P:rejection of self pollen"/>
    <property type="evidence" value="ECO:0007669"/>
    <property type="project" value="UniProtKB-KW"/>
</dbReference>
<evidence type="ECO:0000313" key="7">
    <source>
        <dbReference type="EMBL" id="PRQ41577.1"/>
    </source>
</evidence>
<evidence type="ECO:0000256" key="1">
    <source>
        <dbReference type="ARBA" id="ARBA00004613"/>
    </source>
</evidence>
<dbReference type="Proteomes" id="UP000238479">
    <property type="component" value="Chromosome 3"/>
</dbReference>
<gene>
    <name evidence="7" type="ORF">RchiOBHm_Chr3g0448331</name>
</gene>
<dbReference type="InterPro" id="IPR010264">
    <property type="entry name" value="Self-incomp_S1"/>
</dbReference>
<keyword evidence="8" id="KW-1185">Reference proteome</keyword>
<dbReference type="Gramene" id="PRQ41577">
    <property type="protein sequence ID" value="PRQ41577"/>
    <property type="gene ID" value="RchiOBHm_Chr3g0448331"/>
</dbReference>
<keyword evidence="3 6" id="KW-0713">Self-incompatibility</keyword>
<evidence type="ECO:0000256" key="4">
    <source>
        <dbReference type="ARBA" id="ARBA00022525"/>
    </source>
</evidence>
<dbReference type="PANTHER" id="PTHR31232:SF164">
    <property type="entry name" value="S-PROTEIN HOMOLOG"/>
    <property type="match status" value="1"/>
</dbReference>
<keyword evidence="4 6" id="KW-0964">Secreted</keyword>
<dbReference type="PANTHER" id="PTHR31232">
    <property type="match status" value="1"/>
</dbReference>
<keyword evidence="5 6" id="KW-0732">Signal</keyword>